<proteinExistence type="predicted"/>
<keyword evidence="2" id="KW-1185">Reference proteome</keyword>
<organism evidence="1 2">
    <name type="scientific">Chara braunii</name>
    <name type="common">Braun's stonewort</name>
    <dbReference type="NCBI Taxonomy" id="69332"/>
    <lineage>
        <taxon>Eukaryota</taxon>
        <taxon>Viridiplantae</taxon>
        <taxon>Streptophyta</taxon>
        <taxon>Charophyceae</taxon>
        <taxon>Charales</taxon>
        <taxon>Characeae</taxon>
        <taxon>Chara</taxon>
    </lineage>
</organism>
<accession>A0A388K3S9</accession>
<evidence type="ECO:0000313" key="1">
    <source>
        <dbReference type="EMBL" id="GBG64710.1"/>
    </source>
</evidence>
<sequence length="102" mass="11573">MFSMYRRVFSPLVQCPVPLGLSVVLGVLLWNSQWILTCLFGNFATHHVSHHVPLENNGCKVLPSMLGKLFRFLVGMSYKYLWQLLQISKEVSSGGMWTLSEA</sequence>
<reference evidence="1 2" key="1">
    <citation type="journal article" date="2018" name="Cell">
        <title>The Chara Genome: Secondary Complexity and Implications for Plant Terrestrialization.</title>
        <authorList>
            <person name="Nishiyama T."/>
            <person name="Sakayama H."/>
            <person name="Vries J.D."/>
            <person name="Buschmann H."/>
            <person name="Saint-Marcoux D."/>
            <person name="Ullrich K.K."/>
            <person name="Haas F.B."/>
            <person name="Vanderstraeten L."/>
            <person name="Becker D."/>
            <person name="Lang D."/>
            <person name="Vosolsobe S."/>
            <person name="Rombauts S."/>
            <person name="Wilhelmsson P.K.I."/>
            <person name="Janitza P."/>
            <person name="Kern R."/>
            <person name="Heyl A."/>
            <person name="Rumpler F."/>
            <person name="Villalobos L.I.A.C."/>
            <person name="Clay J.M."/>
            <person name="Skokan R."/>
            <person name="Toyoda A."/>
            <person name="Suzuki Y."/>
            <person name="Kagoshima H."/>
            <person name="Schijlen E."/>
            <person name="Tajeshwar N."/>
            <person name="Catarino B."/>
            <person name="Hetherington A.J."/>
            <person name="Saltykova A."/>
            <person name="Bonnot C."/>
            <person name="Breuninger H."/>
            <person name="Symeonidi A."/>
            <person name="Radhakrishnan G.V."/>
            <person name="Van Nieuwerburgh F."/>
            <person name="Deforce D."/>
            <person name="Chang C."/>
            <person name="Karol K.G."/>
            <person name="Hedrich R."/>
            <person name="Ulvskov P."/>
            <person name="Glockner G."/>
            <person name="Delwiche C.F."/>
            <person name="Petrasek J."/>
            <person name="Van de Peer Y."/>
            <person name="Friml J."/>
            <person name="Beilby M."/>
            <person name="Dolan L."/>
            <person name="Kohara Y."/>
            <person name="Sugano S."/>
            <person name="Fujiyama A."/>
            <person name="Delaux P.-M."/>
            <person name="Quint M."/>
            <person name="TheiBen G."/>
            <person name="Hagemann M."/>
            <person name="Harholt J."/>
            <person name="Dunand C."/>
            <person name="Zachgo S."/>
            <person name="Langdale J."/>
            <person name="Maumus F."/>
            <person name="Straeten D.V.D."/>
            <person name="Gould S.B."/>
            <person name="Rensing S.A."/>
        </authorList>
    </citation>
    <scope>NUCLEOTIDE SEQUENCE [LARGE SCALE GENOMIC DNA]</scope>
    <source>
        <strain evidence="1 2">S276</strain>
    </source>
</reference>
<gene>
    <name evidence="1" type="ORF">CBR_g46253</name>
</gene>
<protein>
    <submittedName>
        <fullName evidence="1">Uncharacterized protein</fullName>
    </submittedName>
</protein>
<comment type="caution">
    <text evidence="1">The sequence shown here is derived from an EMBL/GenBank/DDBJ whole genome shotgun (WGS) entry which is preliminary data.</text>
</comment>
<dbReference type="EMBL" id="BFEA01000053">
    <property type="protein sequence ID" value="GBG64710.1"/>
    <property type="molecule type" value="Genomic_DNA"/>
</dbReference>
<dbReference type="AlphaFoldDB" id="A0A388K3S9"/>
<name>A0A388K3S9_CHABU</name>
<dbReference type="Proteomes" id="UP000265515">
    <property type="component" value="Unassembled WGS sequence"/>
</dbReference>
<evidence type="ECO:0000313" key="2">
    <source>
        <dbReference type="Proteomes" id="UP000265515"/>
    </source>
</evidence>
<dbReference type="Gramene" id="GBG64710">
    <property type="protein sequence ID" value="GBG64710"/>
    <property type="gene ID" value="CBR_g46253"/>
</dbReference>